<evidence type="ECO:0000313" key="1">
    <source>
        <dbReference type="EMBL" id="CAG6557600.1"/>
    </source>
</evidence>
<organism evidence="1">
    <name type="scientific">Culex pipiens</name>
    <name type="common">House mosquito</name>
    <dbReference type="NCBI Taxonomy" id="7175"/>
    <lineage>
        <taxon>Eukaryota</taxon>
        <taxon>Metazoa</taxon>
        <taxon>Ecdysozoa</taxon>
        <taxon>Arthropoda</taxon>
        <taxon>Hexapoda</taxon>
        <taxon>Insecta</taxon>
        <taxon>Pterygota</taxon>
        <taxon>Neoptera</taxon>
        <taxon>Endopterygota</taxon>
        <taxon>Diptera</taxon>
        <taxon>Nematocera</taxon>
        <taxon>Culicoidea</taxon>
        <taxon>Culicidae</taxon>
        <taxon>Culicinae</taxon>
        <taxon>Culicini</taxon>
        <taxon>Culex</taxon>
        <taxon>Culex</taxon>
    </lineage>
</organism>
<name>A0A8D8IML3_CULPI</name>
<dbReference type="EMBL" id="HBUE01153194">
    <property type="protein sequence ID" value="CAG6506289.1"/>
    <property type="molecule type" value="Transcribed_RNA"/>
</dbReference>
<accession>A0A8D8IML3</accession>
<dbReference type="EMBL" id="HBUE01070342">
    <property type="protein sequence ID" value="CAG6472354.1"/>
    <property type="molecule type" value="Transcribed_RNA"/>
</dbReference>
<sequence length="125" mass="14563">MAVCALSKQFNGILERISGRFRSTAICWCRIRSVAIVKIKDPHNFQKTCQFPPSTKKYSAFSLFVDLHRNPAYVQSSSRSGCTSCTVDRQTIYCRRRWTLSRIWIAASIFLLERSKDFPKLRFEM</sequence>
<dbReference type="AlphaFoldDB" id="A0A8D8IML3"/>
<reference evidence="1" key="1">
    <citation type="submission" date="2021-05" db="EMBL/GenBank/DDBJ databases">
        <authorList>
            <person name="Alioto T."/>
            <person name="Alioto T."/>
            <person name="Gomez Garrido J."/>
        </authorList>
    </citation>
    <scope>NUCLEOTIDE SEQUENCE</scope>
</reference>
<protein>
    <submittedName>
        <fullName evidence="1">(northern house mosquito) hypothetical protein</fullName>
    </submittedName>
</protein>
<dbReference type="EMBL" id="HBUE01258211">
    <property type="protein sequence ID" value="CAG6557600.1"/>
    <property type="molecule type" value="Transcribed_RNA"/>
</dbReference>
<proteinExistence type="predicted"/>